<dbReference type="Proteomes" id="UP000001357">
    <property type="component" value="Unassembled WGS sequence"/>
</dbReference>
<dbReference type="GO" id="GO:0046872">
    <property type="term" value="F:metal ion binding"/>
    <property type="evidence" value="ECO:0007669"/>
    <property type="project" value="UniProtKB-KW"/>
</dbReference>
<dbReference type="InterPro" id="IPR017850">
    <property type="entry name" value="Alkaline_phosphatase_core_sf"/>
</dbReference>
<dbReference type="EMBL" id="CH991543">
    <property type="protein sequence ID" value="EDQ92898.1"/>
    <property type="molecule type" value="Genomic_DNA"/>
</dbReference>
<evidence type="ECO:0000256" key="1">
    <source>
        <dbReference type="ARBA" id="ARBA00008779"/>
    </source>
</evidence>
<keyword evidence="2" id="KW-0479">Metal-binding</keyword>
<dbReference type="GeneID" id="5887564"/>
<proteinExistence type="inferred from homology"/>
<dbReference type="PANTHER" id="PTHR42693">
    <property type="entry name" value="ARYLSULFATASE FAMILY MEMBER"/>
    <property type="match status" value="1"/>
</dbReference>
<protein>
    <recommendedName>
        <fullName evidence="5">Sulfatase N-terminal domain-containing protein</fullName>
    </recommendedName>
</protein>
<dbReference type="InterPro" id="IPR024607">
    <property type="entry name" value="Sulfatase_CS"/>
</dbReference>
<dbReference type="FunCoup" id="A9UPM8">
    <property type="interactions" value="135"/>
</dbReference>
<evidence type="ECO:0000256" key="3">
    <source>
        <dbReference type="ARBA" id="ARBA00022801"/>
    </source>
</evidence>
<dbReference type="PROSITE" id="PS00149">
    <property type="entry name" value="SULFATASE_2"/>
    <property type="match status" value="1"/>
</dbReference>
<dbReference type="OMA" id="VIVQQHK"/>
<dbReference type="Pfam" id="PF00884">
    <property type="entry name" value="Sulfatase"/>
    <property type="match status" value="1"/>
</dbReference>
<feature type="non-terminal residue" evidence="6">
    <location>
        <position position="1"/>
    </location>
</feature>
<gene>
    <name evidence="6" type="ORF">MONBRDRAFT_13963</name>
</gene>
<evidence type="ECO:0000313" key="6">
    <source>
        <dbReference type="EMBL" id="EDQ92898.1"/>
    </source>
</evidence>
<keyword evidence="7" id="KW-1185">Reference proteome</keyword>
<keyword evidence="4" id="KW-0106">Calcium</keyword>
<dbReference type="InterPro" id="IPR050738">
    <property type="entry name" value="Sulfatase"/>
</dbReference>
<accession>A9UPM8</accession>
<evidence type="ECO:0000256" key="2">
    <source>
        <dbReference type="ARBA" id="ARBA00022723"/>
    </source>
</evidence>
<evidence type="ECO:0000313" key="7">
    <source>
        <dbReference type="Proteomes" id="UP000001357"/>
    </source>
</evidence>
<dbReference type="RefSeq" id="XP_001742660.1">
    <property type="nucleotide sequence ID" value="XM_001742608.1"/>
</dbReference>
<dbReference type="eggNOG" id="KOG3867">
    <property type="taxonomic scope" value="Eukaryota"/>
</dbReference>
<dbReference type="Gene3D" id="3.40.720.10">
    <property type="entry name" value="Alkaline Phosphatase, subunit A"/>
    <property type="match status" value="1"/>
</dbReference>
<dbReference type="InterPro" id="IPR000917">
    <property type="entry name" value="Sulfatase_N"/>
</dbReference>
<reference evidence="6 7" key="1">
    <citation type="journal article" date="2008" name="Nature">
        <title>The genome of the choanoflagellate Monosiga brevicollis and the origin of metazoans.</title>
        <authorList>
            <consortium name="JGI Sequencing"/>
            <person name="King N."/>
            <person name="Westbrook M.J."/>
            <person name="Young S.L."/>
            <person name="Kuo A."/>
            <person name="Abedin M."/>
            <person name="Chapman J."/>
            <person name="Fairclough S."/>
            <person name="Hellsten U."/>
            <person name="Isogai Y."/>
            <person name="Letunic I."/>
            <person name="Marr M."/>
            <person name="Pincus D."/>
            <person name="Putnam N."/>
            <person name="Rokas A."/>
            <person name="Wright K.J."/>
            <person name="Zuzow R."/>
            <person name="Dirks W."/>
            <person name="Good M."/>
            <person name="Goodstein D."/>
            <person name="Lemons D."/>
            <person name="Li W."/>
            <person name="Lyons J.B."/>
            <person name="Morris A."/>
            <person name="Nichols S."/>
            <person name="Richter D.J."/>
            <person name="Salamov A."/>
            <person name="Bork P."/>
            <person name="Lim W.A."/>
            <person name="Manning G."/>
            <person name="Miller W.T."/>
            <person name="McGinnis W."/>
            <person name="Shapiro H."/>
            <person name="Tjian R."/>
            <person name="Grigoriev I.V."/>
            <person name="Rokhsar D."/>
        </authorList>
    </citation>
    <scope>NUCLEOTIDE SEQUENCE [LARGE SCALE GENOMIC DNA]</scope>
    <source>
        <strain evidence="7">MX1 / ATCC 50154</strain>
    </source>
</reference>
<dbReference type="STRING" id="81824.A9UPM8"/>
<dbReference type="SUPFAM" id="SSF53649">
    <property type="entry name" value="Alkaline phosphatase-like"/>
    <property type="match status" value="1"/>
</dbReference>
<comment type="similarity">
    <text evidence="1">Belongs to the sulfatase family.</text>
</comment>
<dbReference type="GO" id="GO:0004065">
    <property type="term" value="F:arylsulfatase activity"/>
    <property type="evidence" value="ECO:0000318"/>
    <property type="project" value="GO_Central"/>
</dbReference>
<organism evidence="6 7">
    <name type="scientific">Monosiga brevicollis</name>
    <name type="common">Choanoflagellate</name>
    <dbReference type="NCBI Taxonomy" id="81824"/>
    <lineage>
        <taxon>Eukaryota</taxon>
        <taxon>Choanoflagellata</taxon>
        <taxon>Craspedida</taxon>
        <taxon>Salpingoecidae</taxon>
        <taxon>Monosiga</taxon>
    </lineage>
</organism>
<keyword evidence="3" id="KW-0378">Hydrolase</keyword>
<feature type="domain" description="Sulfatase N-terminal" evidence="5">
    <location>
        <begin position="1"/>
        <end position="302"/>
    </location>
</feature>
<dbReference type="AlphaFoldDB" id="A9UPM8"/>
<dbReference type="Gene3D" id="3.30.1120.10">
    <property type="match status" value="1"/>
</dbReference>
<dbReference type="Pfam" id="PF14707">
    <property type="entry name" value="Sulfatase_C"/>
    <property type="match status" value="1"/>
</dbReference>
<name>A9UPM8_MONBE</name>
<sequence>TPHLEKLAASGMTFTQWYSTFHVCSPSRASMMTGRYSVRSGIGIAPGVRALSSSIYPAQAVGGLPLNETTMAEALKEAGYATAAIGKWHLGQREIFLPTNQGFDEYLGIPFSQDMGLSFWFLNNLQPVEPYQPVPLPLLDGTDVIEQPVALSNLVHRYIERATDFIKRSHESDTPFFLYLPFNHVHAPNSCSPKFCGSSEQGAVGDAVQEMDWAIGRIMSYLEKLGLENDTLTFFTSDNGAPLLQDGAGNGVLRDGKASMWEGGFKVPALAHWPGMIKGNQVSHELTSTADIYPTLMHFAGVPLPSDRVYDGIDLSDVLLGKEGAKGHECIMFYHNAVAANASGELYAVRCGDMKVYWATASTTSQPWADGPQEPPLVFNLTADPGETTPLTAWTEEYGATLGVLTAAKEAHLATITPVPDQNALGSLPTYTICGEPNSQTVFARFPACTTTPQNWHPIDVCNSQVCLEANVQFAANCDKTMPALELARNLTAPASS</sequence>
<dbReference type="InParanoid" id="A9UPM8"/>
<evidence type="ECO:0000259" key="5">
    <source>
        <dbReference type="Pfam" id="PF00884"/>
    </source>
</evidence>
<dbReference type="PANTHER" id="PTHR42693:SF11">
    <property type="entry name" value="ARYLSULFATASE A"/>
    <property type="match status" value="1"/>
</dbReference>
<dbReference type="KEGG" id="mbr:MONBRDRAFT_13963"/>
<evidence type="ECO:0000256" key="4">
    <source>
        <dbReference type="ARBA" id="ARBA00022837"/>
    </source>
</evidence>